<proteinExistence type="predicted"/>
<name>A0A6A6T8W0_9PLEO</name>
<evidence type="ECO:0000313" key="2">
    <source>
        <dbReference type="Proteomes" id="UP000799324"/>
    </source>
</evidence>
<protein>
    <submittedName>
        <fullName evidence="1">Uncharacterized protein</fullName>
    </submittedName>
</protein>
<dbReference type="AlphaFoldDB" id="A0A6A6T8W0"/>
<dbReference type="Proteomes" id="UP000799324">
    <property type="component" value="Unassembled WGS sequence"/>
</dbReference>
<keyword evidence="2" id="KW-1185">Reference proteome</keyword>
<organism evidence="1 2">
    <name type="scientific">Lophiostoma macrostomum CBS 122681</name>
    <dbReference type="NCBI Taxonomy" id="1314788"/>
    <lineage>
        <taxon>Eukaryota</taxon>
        <taxon>Fungi</taxon>
        <taxon>Dikarya</taxon>
        <taxon>Ascomycota</taxon>
        <taxon>Pezizomycotina</taxon>
        <taxon>Dothideomycetes</taxon>
        <taxon>Pleosporomycetidae</taxon>
        <taxon>Pleosporales</taxon>
        <taxon>Lophiostomataceae</taxon>
        <taxon>Lophiostoma</taxon>
    </lineage>
</organism>
<gene>
    <name evidence="1" type="ORF">K491DRAFT_678130</name>
</gene>
<evidence type="ECO:0000313" key="1">
    <source>
        <dbReference type="EMBL" id="KAF2656369.1"/>
    </source>
</evidence>
<reference evidence="1" key="1">
    <citation type="journal article" date="2020" name="Stud. Mycol.">
        <title>101 Dothideomycetes genomes: a test case for predicting lifestyles and emergence of pathogens.</title>
        <authorList>
            <person name="Haridas S."/>
            <person name="Albert R."/>
            <person name="Binder M."/>
            <person name="Bloem J."/>
            <person name="Labutti K."/>
            <person name="Salamov A."/>
            <person name="Andreopoulos B."/>
            <person name="Baker S."/>
            <person name="Barry K."/>
            <person name="Bills G."/>
            <person name="Bluhm B."/>
            <person name="Cannon C."/>
            <person name="Castanera R."/>
            <person name="Culley D."/>
            <person name="Daum C."/>
            <person name="Ezra D."/>
            <person name="Gonzalez J."/>
            <person name="Henrissat B."/>
            <person name="Kuo A."/>
            <person name="Liang C."/>
            <person name="Lipzen A."/>
            <person name="Lutzoni F."/>
            <person name="Magnuson J."/>
            <person name="Mondo S."/>
            <person name="Nolan M."/>
            <person name="Ohm R."/>
            <person name="Pangilinan J."/>
            <person name="Park H.-J."/>
            <person name="Ramirez L."/>
            <person name="Alfaro M."/>
            <person name="Sun H."/>
            <person name="Tritt A."/>
            <person name="Yoshinaga Y."/>
            <person name="Zwiers L.-H."/>
            <person name="Turgeon B."/>
            <person name="Goodwin S."/>
            <person name="Spatafora J."/>
            <person name="Crous P."/>
            <person name="Grigoriev I."/>
        </authorList>
    </citation>
    <scope>NUCLEOTIDE SEQUENCE</scope>
    <source>
        <strain evidence="1">CBS 122681</strain>
    </source>
</reference>
<dbReference type="EMBL" id="MU004337">
    <property type="protein sequence ID" value="KAF2656369.1"/>
    <property type="molecule type" value="Genomic_DNA"/>
</dbReference>
<accession>A0A6A6T8W0</accession>
<dbReference type="OrthoDB" id="437457at2759"/>
<sequence>MLESEALKSRFPKSDPRGKDLGAVKLVRLNCDGDVQIEKRPKCEGLTVPAGHPIFYNPLVNSISPLSELIKLPLIAIGLPGSCDYWSMVEKEGDDHVENLEENQAATFLLLSCDPEDKDSFIGDAWSRMAIGFKAEGGTVLVARKDKKPLLPDHLLALTDYCQRHLADIYWKNIADNPDGEYDPKKILQEITREQFEKHWHVWKGKQEDKKKRELPSPYSM</sequence>